<organism evidence="1">
    <name type="scientific">Anguilla anguilla</name>
    <name type="common">European freshwater eel</name>
    <name type="synonym">Muraena anguilla</name>
    <dbReference type="NCBI Taxonomy" id="7936"/>
    <lineage>
        <taxon>Eukaryota</taxon>
        <taxon>Metazoa</taxon>
        <taxon>Chordata</taxon>
        <taxon>Craniata</taxon>
        <taxon>Vertebrata</taxon>
        <taxon>Euteleostomi</taxon>
        <taxon>Actinopterygii</taxon>
        <taxon>Neopterygii</taxon>
        <taxon>Teleostei</taxon>
        <taxon>Anguilliformes</taxon>
        <taxon>Anguillidae</taxon>
        <taxon>Anguilla</taxon>
    </lineage>
</organism>
<accession>A0A0E9RGH5</accession>
<dbReference type="AlphaFoldDB" id="A0A0E9RGH5"/>
<protein>
    <submittedName>
        <fullName evidence="1">Uncharacterized protein</fullName>
    </submittedName>
</protein>
<dbReference type="EMBL" id="GBXM01081007">
    <property type="protein sequence ID" value="JAH27570.1"/>
    <property type="molecule type" value="Transcribed_RNA"/>
</dbReference>
<sequence length="50" mass="5556">MCPCNRKPVEPHESGSYFSINANMGASFHKCGIKIKKSVNKLDHVPVINE</sequence>
<reference evidence="1" key="1">
    <citation type="submission" date="2014-11" db="EMBL/GenBank/DDBJ databases">
        <authorList>
            <person name="Amaro Gonzalez C."/>
        </authorList>
    </citation>
    <scope>NUCLEOTIDE SEQUENCE</scope>
</reference>
<proteinExistence type="predicted"/>
<evidence type="ECO:0000313" key="1">
    <source>
        <dbReference type="EMBL" id="JAH27570.1"/>
    </source>
</evidence>
<name>A0A0E9RGH5_ANGAN</name>
<reference evidence="1" key="2">
    <citation type="journal article" date="2015" name="Fish Shellfish Immunol.">
        <title>Early steps in the European eel (Anguilla anguilla)-Vibrio vulnificus interaction in the gills: Role of the RtxA13 toxin.</title>
        <authorList>
            <person name="Callol A."/>
            <person name="Pajuelo D."/>
            <person name="Ebbesson L."/>
            <person name="Teles M."/>
            <person name="MacKenzie S."/>
            <person name="Amaro C."/>
        </authorList>
    </citation>
    <scope>NUCLEOTIDE SEQUENCE</scope>
</reference>